<proteinExistence type="predicted"/>
<evidence type="ECO:0000313" key="2">
    <source>
        <dbReference type="Proteomes" id="UP001161497"/>
    </source>
</evidence>
<dbReference type="Proteomes" id="UP001161497">
    <property type="component" value="Chromosome"/>
</dbReference>
<protein>
    <submittedName>
        <fullName evidence="1">Uncharacterized protein</fullName>
    </submittedName>
</protein>
<evidence type="ECO:0000313" key="1">
    <source>
        <dbReference type="EMBL" id="CAI9085324.1"/>
    </source>
</evidence>
<gene>
    <name evidence="1" type="ORF">MFUM_0950</name>
</gene>
<reference evidence="1" key="1">
    <citation type="submission" date="2023-03" db="EMBL/GenBank/DDBJ databases">
        <authorList>
            <person name="Cremers G."/>
            <person name="Picone N."/>
        </authorList>
    </citation>
    <scope>NUCLEOTIDE SEQUENCE</scope>
    <source>
        <strain evidence="1">Sample_alias</strain>
    </source>
</reference>
<keyword evidence="2" id="KW-1185">Reference proteome</keyword>
<sequence>MYHEVSMELKGLRLAQNLRLKPNNQSIQSGRKIIEFTWVRENIYYVLKRV</sequence>
<dbReference type="EMBL" id="OX458932">
    <property type="protein sequence ID" value="CAI9085324.1"/>
    <property type="molecule type" value="Genomic_DNA"/>
</dbReference>
<accession>A0ABM9ICE7</accession>
<organism evidence="1 2">
    <name type="scientific">Candidatus Methylacidiphilum fumarolicum</name>
    <dbReference type="NCBI Taxonomy" id="591154"/>
    <lineage>
        <taxon>Bacteria</taxon>
        <taxon>Pseudomonadati</taxon>
        <taxon>Verrucomicrobiota</taxon>
        <taxon>Methylacidiphilae</taxon>
        <taxon>Methylacidiphilales</taxon>
        <taxon>Methylacidiphilaceae</taxon>
        <taxon>Methylacidiphilum (ex Ratnadevi et al. 2023)</taxon>
    </lineage>
</organism>
<name>A0ABM9ICE7_9BACT</name>